<evidence type="ECO:0000313" key="15">
    <source>
        <dbReference type="Proteomes" id="UP000663877"/>
    </source>
</evidence>
<keyword evidence="3 9" id="KW-1133">Transmembrane helix</keyword>
<dbReference type="InterPro" id="IPR000276">
    <property type="entry name" value="GPCR_Rhodpsn"/>
</dbReference>
<dbReference type="PROSITE" id="PS50068">
    <property type="entry name" value="LDLRA_2"/>
    <property type="match status" value="2"/>
</dbReference>
<dbReference type="InterPro" id="IPR051830">
    <property type="entry name" value="NOTCH_homolog"/>
</dbReference>
<evidence type="ECO:0000313" key="12">
    <source>
        <dbReference type="EMBL" id="CAF1497488.1"/>
    </source>
</evidence>
<evidence type="ECO:0000313" key="14">
    <source>
        <dbReference type="Proteomes" id="UP000663832"/>
    </source>
</evidence>
<evidence type="ECO:0000259" key="11">
    <source>
        <dbReference type="PROSITE" id="PS50262"/>
    </source>
</evidence>
<feature type="transmembrane region" description="Helical" evidence="9">
    <location>
        <begin position="1393"/>
        <end position="1415"/>
    </location>
</feature>
<dbReference type="PROSITE" id="PS50262">
    <property type="entry name" value="G_PROTEIN_RECEP_F1_2"/>
    <property type="match status" value="1"/>
</dbReference>
<evidence type="ECO:0000256" key="8">
    <source>
        <dbReference type="SAM" id="Coils"/>
    </source>
</evidence>
<dbReference type="PRINTS" id="PR00261">
    <property type="entry name" value="LDLRECEPTOR"/>
</dbReference>
<dbReference type="InterPro" id="IPR000742">
    <property type="entry name" value="EGF"/>
</dbReference>
<evidence type="ECO:0000256" key="4">
    <source>
        <dbReference type="ARBA" id="ARBA00023136"/>
    </source>
</evidence>
<feature type="domain" description="EGF-like" evidence="10">
    <location>
        <begin position="934"/>
        <end position="979"/>
    </location>
</feature>
<dbReference type="GO" id="GO:0016020">
    <property type="term" value="C:membrane"/>
    <property type="evidence" value="ECO:0007669"/>
    <property type="project" value="UniProtKB-SubCell"/>
</dbReference>
<dbReference type="GO" id="GO:0004930">
    <property type="term" value="F:G protein-coupled receptor activity"/>
    <property type="evidence" value="ECO:0007669"/>
    <property type="project" value="InterPro"/>
</dbReference>
<dbReference type="SUPFAM" id="SSF81321">
    <property type="entry name" value="Family A G protein-coupled receptor-like"/>
    <property type="match status" value="1"/>
</dbReference>
<dbReference type="Proteomes" id="UP000663832">
    <property type="component" value="Unassembled WGS sequence"/>
</dbReference>
<proteinExistence type="predicted"/>
<comment type="caution">
    <text evidence="12">The sequence shown here is derived from an EMBL/GenBank/DDBJ whole genome shotgun (WGS) entry which is preliminary data.</text>
</comment>
<evidence type="ECO:0000259" key="10">
    <source>
        <dbReference type="PROSITE" id="PS50026"/>
    </source>
</evidence>
<feature type="domain" description="EGF-like" evidence="10">
    <location>
        <begin position="858"/>
        <end position="895"/>
    </location>
</feature>
<dbReference type="Gene3D" id="1.20.1070.10">
    <property type="entry name" value="Rhodopsin 7-helix transmembrane proteins"/>
    <property type="match status" value="1"/>
</dbReference>
<keyword evidence="6" id="KW-0245">EGF-like domain</keyword>
<evidence type="ECO:0000256" key="3">
    <source>
        <dbReference type="ARBA" id="ARBA00022989"/>
    </source>
</evidence>
<evidence type="ECO:0000256" key="6">
    <source>
        <dbReference type="PROSITE-ProRule" id="PRU00076"/>
    </source>
</evidence>
<name>A0A815T2F3_9BILA</name>
<evidence type="ECO:0000256" key="2">
    <source>
        <dbReference type="ARBA" id="ARBA00022692"/>
    </source>
</evidence>
<feature type="coiled-coil region" evidence="8">
    <location>
        <begin position="1515"/>
        <end position="1578"/>
    </location>
</feature>
<feature type="disulfide bond" evidence="6">
    <location>
        <begin position="885"/>
        <end position="894"/>
    </location>
</feature>
<dbReference type="Pfam" id="PF00001">
    <property type="entry name" value="7tm_1"/>
    <property type="match status" value="1"/>
</dbReference>
<comment type="caution">
    <text evidence="6">Lacks conserved residue(s) required for the propagation of feature annotation.</text>
</comment>
<sequence length="1776" mass="207857">MEYASSTRHISTYCLSESSLKFHIEIDYSSPIFSFVDLAKKNITSDDLYVWSTPIDIIEQYQIYLETNDVSLSKQIFYNCTLPRFGPMCQYELYYYHDNYSSLYEMIHGYYRSYVYNPTDLTCYTHLKCHRGYSPACLDWTEICDGKVDCLDGEYDEEHCWQLEFNECQPNEYQCTIGVCIPKEFTQDNLNDFYCIDQSDKNAQNLNNRFTIVNYEPTFGYEDIRCETTFLTSSCVRMRHYLLSKSMFSVKDISVSDKCWLALKCYFGLLHTDYVEITDDIIDKDCITTIKDTCPYMLYTPNIPSFYGHIYTAFKKNAPILPFLCSNKSFNYGSLNLVLDMSMNNTICYKISNAADITIFYTADWISRYQTPMNDIFQQIKENKPIINFPLNRCNESNIYQCKNSSKCISYNRLMNKISDCPYSDDENIFDDTNNQLFTQIKHKYYECYFTNKSIPQSAILNNNCDCGRLEDLFCEDEHEFENFTKRMISFQTICDGFQELYPIMIDGKNETDETQCEQWECNNMYTHCNGIWNCFYGEDEMDCDSSPALFNCSTNERICITQDTSEFSCLPINKINDGTIDCLGGTDEQKLCPPTPTNEQRRFYCMTSHSARCAKYLQLCNGQEDCLYGDDEQFCQKNRSMSMYTGICQNEYISLATDVEKFICSISTSVSKAPIKYFTVNGFHESSESKVIYENEQMNVIILNNSRCHRGLDLRVWLNKLSNRFTSTCLCPPTYYGNQCQFQNQRLSLAIAFRAPAQLRQIPFIILILLIDNTNQRIIHSYEQFTYLSIRDCNIKFNVYLLYSTRPKRMNRTYSIHIDIYEKISLIYWGSFLYPVKFLFLPVHRLGFILDIPFTNDHQICSNIKCLHGRCLNYLNTKETFCQCEKGWSGQYCNIPHHCTCSPSNSLCVGILNNNRSICICRENYFGSKCYVRNRICDNNVPCENNGLCISHDDFMLSSSKQKYYCICPNGFSGSRCQVKDMELNLIFDKDIHLSHSIFIHFLRIIPINEYIPRIPKPSPSRSTTLQTISQATNAIRIYWSHPFHLTFIETLDKIYYLTVIQPIHNYSTIVKRIDSSFRCRSINELVNETFSRLHVLRRMKSYHLICQQNSPTLQCFHDDIHLCLCYDHQHKRLANCFQFNHHMKFDCFGQNHCENDGQCFQDSPDCPKRTICACRLCYYGSRCQFTTSEFGLSLDAILAYHIIPNVNIFHQTSIVKLSFSFTILFMIVGLINGILSFVTFRSKTVLEVGCGIYLLCSSMTTILITILFGMKYFIYLSTQISTPSSQSFLKFQCYSFDFLLRICLNMDQWLNACVSMERAFTVIQDVQFVKKKSKQLAKKVIIILFILITLTSIHDPIHRRLFEEEDNENENGKRIWCIVNYSSKLRTYNRIVNTFLFFIPFLINLISSIIIITKTSRRQSRLRKYRSYKVMLYEQIRNHQHLFVAPVVLFALGLPRLILSYASKSYLIDDTCSYSTICGNLNTQQVTCNGCEQMNDLKKNYKDLTNIWKDKYIEKIQNNAALVKVDLEKLIQQSKDNFNTSINKIGEQIEKSEEIKNFSEIQIKQWKQQLNNLQFEYQEHFHIQLENSEQISLIKITQKRKQHLDEHEQIELNNDRFDQILGNGEYFENNLLVESPNEMRSIISGKNLYFNGKHSLQFQIEDVFMTGWTRFFGLMTLKEIIKLYVDQIDSVHGVWSSGYLVQNGKRSGHCGERRWIQGDSITMIIDCQLQSIHLENKRNYWSQDIPINTQLCPLPCKFMTIIKGCRLRLINNSS</sequence>
<keyword evidence="8" id="KW-0175">Coiled coil</keyword>
<dbReference type="InterPro" id="IPR002172">
    <property type="entry name" value="LDrepeatLR_classA_rpt"/>
</dbReference>
<dbReference type="EMBL" id="CAJNOM010003247">
    <property type="protein sequence ID" value="CAF1643426.1"/>
    <property type="molecule type" value="Genomic_DNA"/>
</dbReference>
<keyword evidence="2 9" id="KW-0812">Transmembrane</keyword>
<feature type="disulfide bond" evidence="7">
    <location>
        <begin position="621"/>
        <end position="636"/>
    </location>
</feature>
<dbReference type="PANTHER" id="PTHR24033">
    <property type="entry name" value="EGF-LIKE DOMAIN-CONTAINING PROTEIN"/>
    <property type="match status" value="1"/>
</dbReference>
<feature type="domain" description="G-protein coupled receptors family 1 profile" evidence="11">
    <location>
        <begin position="1233"/>
        <end position="1461"/>
    </location>
</feature>
<feature type="transmembrane region" description="Helical" evidence="9">
    <location>
        <begin position="1254"/>
        <end position="1276"/>
    </location>
</feature>
<feature type="transmembrane region" description="Helical" evidence="9">
    <location>
        <begin position="1223"/>
        <end position="1242"/>
    </location>
</feature>
<keyword evidence="5 6" id="KW-1015">Disulfide bond</keyword>
<dbReference type="CDD" id="cd00112">
    <property type="entry name" value="LDLa"/>
    <property type="match status" value="2"/>
</dbReference>
<dbReference type="SUPFAM" id="SSF57196">
    <property type="entry name" value="EGF/Laminin"/>
    <property type="match status" value="1"/>
</dbReference>
<dbReference type="PANTHER" id="PTHR24033:SF232">
    <property type="entry name" value="LAMININ SUBUNIT GAMMA-2-RELATED"/>
    <property type="match status" value="1"/>
</dbReference>
<dbReference type="InterPro" id="IPR017452">
    <property type="entry name" value="GPCR_Rhodpsn_7TM"/>
</dbReference>
<dbReference type="CDD" id="cd00054">
    <property type="entry name" value="EGF_CA"/>
    <property type="match status" value="1"/>
</dbReference>
<dbReference type="EMBL" id="CAJNOI010002912">
    <property type="protein sequence ID" value="CAF1497488.1"/>
    <property type="molecule type" value="Genomic_DNA"/>
</dbReference>
<dbReference type="Pfam" id="PF00008">
    <property type="entry name" value="EGF"/>
    <property type="match status" value="1"/>
</dbReference>
<dbReference type="SMART" id="SM00181">
    <property type="entry name" value="EGF"/>
    <property type="match status" value="4"/>
</dbReference>
<keyword evidence="14" id="KW-1185">Reference proteome</keyword>
<dbReference type="OrthoDB" id="6353699at2759"/>
<feature type="disulfide bond" evidence="6">
    <location>
        <begin position="969"/>
        <end position="978"/>
    </location>
</feature>
<evidence type="ECO:0000256" key="1">
    <source>
        <dbReference type="ARBA" id="ARBA00004370"/>
    </source>
</evidence>
<organism evidence="12 15">
    <name type="scientific">Adineta steineri</name>
    <dbReference type="NCBI Taxonomy" id="433720"/>
    <lineage>
        <taxon>Eukaryota</taxon>
        <taxon>Metazoa</taxon>
        <taxon>Spiralia</taxon>
        <taxon>Gnathifera</taxon>
        <taxon>Rotifera</taxon>
        <taxon>Eurotatoria</taxon>
        <taxon>Bdelloidea</taxon>
        <taxon>Adinetida</taxon>
        <taxon>Adinetidae</taxon>
        <taxon>Adineta</taxon>
    </lineage>
</organism>
<dbReference type="PROSITE" id="PS01186">
    <property type="entry name" value="EGF_2"/>
    <property type="match status" value="2"/>
</dbReference>
<dbReference type="PROSITE" id="PS00022">
    <property type="entry name" value="EGF_1"/>
    <property type="match status" value="3"/>
</dbReference>
<feature type="transmembrane region" description="Helical" evidence="9">
    <location>
        <begin position="1342"/>
        <end position="1359"/>
    </location>
</feature>
<evidence type="ECO:0000256" key="7">
    <source>
        <dbReference type="PROSITE-ProRule" id="PRU00124"/>
    </source>
</evidence>
<dbReference type="SMART" id="SM00192">
    <property type="entry name" value="LDLa"/>
    <property type="match status" value="6"/>
</dbReference>
<evidence type="ECO:0000256" key="5">
    <source>
        <dbReference type="ARBA" id="ARBA00023157"/>
    </source>
</evidence>
<comment type="subcellular location">
    <subcellularLocation>
        <location evidence="1">Membrane</location>
    </subcellularLocation>
</comment>
<evidence type="ECO:0000256" key="9">
    <source>
        <dbReference type="SAM" id="Phobius"/>
    </source>
</evidence>
<dbReference type="Proteomes" id="UP000663877">
    <property type="component" value="Unassembled WGS sequence"/>
</dbReference>
<keyword evidence="4 9" id="KW-0472">Membrane</keyword>
<feature type="transmembrane region" description="Helical" evidence="9">
    <location>
        <begin position="1192"/>
        <end position="1211"/>
    </location>
</feature>
<protein>
    <submittedName>
        <fullName evidence="12">Uncharacterized protein</fullName>
    </submittedName>
</protein>
<accession>A0A815T2F3</accession>
<evidence type="ECO:0000313" key="13">
    <source>
        <dbReference type="EMBL" id="CAF1643426.1"/>
    </source>
</evidence>
<feature type="transmembrane region" description="Helical" evidence="9">
    <location>
        <begin position="1444"/>
        <end position="1464"/>
    </location>
</feature>
<gene>
    <name evidence="12" type="ORF">BJG266_LOCUS42973</name>
    <name evidence="13" type="ORF">QVE165_LOCUS59875</name>
</gene>
<feature type="disulfide bond" evidence="6">
    <location>
        <begin position="862"/>
        <end position="872"/>
    </location>
</feature>
<dbReference type="PROSITE" id="PS50026">
    <property type="entry name" value="EGF_3"/>
    <property type="match status" value="2"/>
</dbReference>
<dbReference type="Gene3D" id="2.10.25.10">
    <property type="entry name" value="Laminin"/>
    <property type="match status" value="1"/>
</dbReference>
<reference evidence="12" key="1">
    <citation type="submission" date="2021-02" db="EMBL/GenBank/DDBJ databases">
        <authorList>
            <person name="Nowell W R."/>
        </authorList>
    </citation>
    <scope>NUCLEOTIDE SEQUENCE</scope>
</reference>